<proteinExistence type="predicted"/>
<protein>
    <submittedName>
        <fullName evidence="1">Uncharacterized protein</fullName>
    </submittedName>
</protein>
<reference evidence="1" key="1">
    <citation type="submission" date="2023-08" db="EMBL/GenBank/DDBJ databases">
        <authorList>
            <person name="Chen Y."/>
            <person name="Shah S."/>
            <person name="Dougan E. K."/>
            <person name="Thang M."/>
            <person name="Chan C."/>
        </authorList>
    </citation>
    <scope>NUCLEOTIDE SEQUENCE</scope>
</reference>
<organism evidence="1 2">
    <name type="scientific">Effrenium voratum</name>
    <dbReference type="NCBI Taxonomy" id="2562239"/>
    <lineage>
        <taxon>Eukaryota</taxon>
        <taxon>Sar</taxon>
        <taxon>Alveolata</taxon>
        <taxon>Dinophyceae</taxon>
        <taxon>Suessiales</taxon>
        <taxon>Symbiodiniaceae</taxon>
        <taxon>Effrenium</taxon>
    </lineage>
</organism>
<accession>A0AA36IZG1</accession>
<gene>
    <name evidence="1" type="ORF">EVOR1521_LOCUS20074</name>
</gene>
<dbReference type="EMBL" id="CAUJNA010003206">
    <property type="protein sequence ID" value="CAJ1395698.1"/>
    <property type="molecule type" value="Genomic_DNA"/>
</dbReference>
<evidence type="ECO:0000313" key="1">
    <source>
        <dbReference type="EMBL" id="CAJ1395698.1"/>
    </source>
</evidence>
<dbReference type="AlphaFoldDB" id="A0AA36IZG1"/>
<sequence length="120" mass="13008">MACKSWSSGKSRRLAQGKPFCAKLAELHILPKFSSCCQAMPESDVQLVASKELAFVASQGLTFSLLTSLAGSQTAGMALCCQQAVRKAVPLPSIFAILRFLRCDQKKAFCDVTNHIPESR</sequence>
<evidence type="ECO:0000313" key="2">
    <source>
        <dbReference type="Proteomes" id="UP001178507"/>
    </source>
</evidence>
<keyword evidence="2" id="KW-1185">Reference proteome</keyword>
<dbReference type="Proteomes" id="UP001178507">
    <property type="component" value="Unassembled WGS sequence"/>
</dbReference>
<name>A0AA36IZG1_9DINO</name>
<comment type="caution">
    <text evidence="1">The sequence shown here is derived from an EMBL/GenBank/DDBJ whole genome shotgun (WGS) entry which is preliminary data.</text>
</comment>